<dbReference type="AlphaFoldDB" id="A0A8X6RMD8"/>
<proteinExistence type="predicted"/>
<sequence length="116" mass="13055">MRSVANGIRRTAQRLCEGHFSSSRTAKCFSDYIDSCVKRIYLSPVLEERVDRGLHGQHTWTKHPAQGLIQLRDFSMQSDSDDNRVSEMQDALASQHVTNYQSTGIKAVTEGAPKDK</sequence>
<evidence type="ECO:0000313" key="1">
    <source>
        <dbReference type="EMBL" id="GFX95239.1"/>
    </source>
</evidence>
<reference evidence="1" key="1">
    <citation type="submission" date="2020-08" db="EMBL/GenBank/DDBJ databases">
        <title>Multicomponent nature underlies the extraordinary mechanical properties of spider dragline silk.</title>
        <authorList>
            <person name="Kono N."/>
            <person name="Nakamura H."/>
            <person name="Mori M."/>
            <person name="Yoshida Y."/>
            <person name="Ohtoshi R."/>
            <person name="Malay A.D."/>
            <person name="Moran D.A.P."/>
            <person name="Tomita M."/>
            <person name="Numata K."/>
            <person name="Arakawa K."/>
        </authorList>
    </citation>
    <scope>NUCLEOTIDE SEQUENCE</scope>
</reference>
<protein>
    <submittedName>
        <fullName evidence="1">Uncharacterized protein</fullName>
    </submittedName>
</protein>
<comment type="caution">
    <text evidence="1">The sequence shown here is derived from an EMBL/GenBank/DDBJ whole genome shotgun (WGS) entry which is preliminary data.</text>
</comment>
<accession>A0A8X6RMD8</accession>
<evidence type="ECO:0000313" key="2">
    <source>
        <dbReference type="Proteomes" id="UP000887159"/>
    </source>
</evidence>
<dbReference type="EMBL" id="BMAU01021185">
    <property type="protein sequence ID" value="GFX95239.1"/>
    <property type="molecule type" value="Genomic_DNA"/>
</dbReference>
<keyword evidence="2" id="KW-1185">Reference proteome</keyword>
<organism evidence="1 2">
    <name type="scientific">Trichonephila clavipes</name>
    <name type="common">Golden silk orbweaver</name>
    <name type="synonym">Nephila clavipes</name>
    <dbReference type="NCBI Taxonomy" id="2585209"/>
    <lineage>
        <taxon>Eukaryota</taxon>
        <taxon>Metazoa</taxon>
        <taxon>Ecdysozoa</taxon>
        <taxon>Arthropoda</taxon>
        <taxon>Chelicerata</taxon>
        <taxon>Arachnida</taxon>
        <taxon>Araneae</taxon>
        <taxon>Araneomorphae</taxon>
        <taxon>Entelegynae</taxon>
        <taxon>Araneoidea</taxon>
        <taxon>Nephilidae</taxon>
        <taxon>Trichonephila</taxon>
    </lineage>
</organism>
<dbReference type="Proteomes" id="UP000887159">
    <property type="component" value="Unassembled WGS sequence"/>
</dbReference>
<gene>
    <name evidence="1" type="primary">NCL1_40518</name>
    <name evidence="1" type="ORF">TNCV_848301</name>
</gene>
<name>A0A8X6RMD8_TRICX</name>